<reference evidence="3" key="1">
    <citation type="journal article" date="2019" name="Int. J. Syst. Evol. Microbiol.">
        <title>The Global Catalogue of Microorganisms (GCM) 10K type strain sequencing project: providing services to taxonomists for standard genome sequencing and annotation.</title>
        <authorList>
            <consortium name="The Broad Institute Genomics Platform"/>
            <consortium name="The Broad Institute Genome Sequencing Center for Infectious Disease"/>
            <person name="Wu L."/>
            <person name="Ma J."/>
        </authorList>
    </citation>
    <scope>NUCLEOTIDE SEQUENCE [LARGE SCALE GENOMIC DNA]</scope>
    <source>
        <strain evidence="3">CCUG 52468</strain>
    </source>
</reference>
<gene>
    <name evidence="2" type="ORF">ACFQ2C_11875</name>
</gene>
<evidence type="ECO:0000256" key="1">
    <source>
        <dbReference type="SAM" id="SignalP"/>
    </source>
</evidence>
<proteinExistence type="predicted"/>
<feature type="chain" id="PRO_5045182497" evidence="1">
    <location>
        <begin position="25"/>
        <end position="650"/>
    </location>
</feature>
<dbReference type="InterPro" id="IPR021345">
    <property type="entry name" value="DUF2961"/>
</dbReference>
<name>A0ABW3RM56_9SPHI</name>
<keyword evidence="3" id="KW-1185">Reference proteome</keyword>
<feature type="signal peptide" evidence="1">
    <location>
        <begin position="1"/>
        <end position="24"/>
    </location>
</feature>
<keyword evidence="1" id="KW-0732">Signal</keyword>
<sequence length="650" mass="74104">MNKSIFKPFLAILFITLFSNIVNAQKSVYSFSDELDNLTRADLLPVYRTGEYIEQVSSYDRTGKNDDGFGGTYSFIRKEGDNLVIADFKGPGVVNRIWTPTPTDDTVAFYFDGEKNARLRIRFSDLFSGKVFPFVKGISGNEIGGYYTYLPIPYKKSLKIVFEGEKVLFLQIQNRELPKQNVTSFTGNFSAEEKAKIEEVAKIYTEVSPDLKLFEKGKSGSTQMEEKNFVINPGEEVDLFSSDKAGRIVGIELDGGSSFEGLQKDVLISGKWDQEKTESIYAPVADFFGYAFGQKAMRSLLMGSKGNLNYSYLPMPYDQSAELKLIYKKRNNALQSPISVKAKVYYNDQPRDKKNEGKFYAVWRREKPETGKYYEFLKTNGKGHYVGTIHLAQALRPGMTLFFEGDDVTNIDGKQRLHGTGSEDYYNGGWYALLDRWDRGISLPIHGSLDYSLPMGRTGGYRFFMTDKMPFEKEIDHVIEHGPEGNEFPVDYTSIAMYYADQPLDNRLDPTDELREVYLPTVHEYFPQLMEITLGGGAEVKHDRGLRMRSDGQNSVRVMLTDVPEGEYKLSISYFEKENGADFAIWQRQKMIVDWKSTQAAQEKQNEKVLMGNIKISKQTNSISFHIRKNGDKGNEFELDRIFLEKIGDL</sequence>
<dbReference type="Gene3D" id="2.60.120.1390">
    <property type="match status" value="2"/>
</dbReference>
<dbReference type="Proteomes" id="UP001597205">
    <property type="component" value="Unassembled WGS sequence"/>
</dbReference>
<evidence type="ECO:0000313" key="2">
    <source>
        <dbReference type="EMBL" id="MFD1166305.1"/>
    </source>
</evidence>
<keyword evidence="2" id="KW-0378">Hydrolase</keyword>
<dbReference type="RefSeq" id="WP_380896851.1">
    <property type="nucleotide sequence ID" value="NZ_JBHTKY010000017.1"/>
</dbReference>
<dbReference type="GO" id="GO:0016787">
    <property type="term" value="F:hydrolase activity"/>
    <property type="evidence" value="ECO:0007669"/>
    <property type="project" value="UniProtKB-KW"/>
</dbReference>
<protein>
    <submittedName>
        <fullName evidence="2">Glycoside hydrolase family 172 protein</fullName>
    </submittedName>
</protein>
<organism evidence="2 3">
    <name type="scientific">Sphingobacterium daejeonense</name>
    <dbReference type="NCBI Taxonomy" id="371142"/>
    <lineage>
        <taxon>Bacteria</taxon>
        <taxon>Pseudomonadati</taxon>
        <taxon>Bacteroidota</taxon>
        <taxon>Sphingobacteriia</taxon>
        <taxon>Sphingobacteriales</taxon>
        <taxon>Sphingobacteriaceae</taxon>
        <taxon>Sphingobacterium</taxon>
    </lineage>
</organism>
<accession>A0ABW3RM56</accession>
<dbReference type="Pfam" id="PF11175">
    <property type="entry name" value="DUF2961"/>
    <property type="match status" value="1"/>
</dbReference>
<evidence type="ECO:0000313" key="3">
    <source>
        <dbReference type="Proteomes" id="UP001597205"/>
    </source>
</evidence>
<dbReference type="EMBL" id="JBHTKY010000017">
    <property type="protein sequence ID" value="MFD1166305.1"/>
    <property type="molecule type" value="Genomic_DNA"/>
</dbReference>
<comment type="caution">
    <text evidence="2">The sequence shown here is derived from an EMBL/GenBank/DDBJ whole genome shotgun (WGS) entry which is preliminary data.</text>
</comment>